<dbReference type="InterPro" id="IPR036390">
    <property type="entry name" value="WH_DNA-bd_sf"/>
</dbReference>
<dbReference type="Pfam" id="PF12802">
    <property type="entry name" value="MarR_2"/>
    <property type="match status" value="1"/>
</dbReference>
<dbReference type="RefSeq" id="WP_132241383.1">
    <property type="nucleotide sequence ID" value="NZ_SLZU01000001.1"/>
</dbReference>
<dbReference type="PANTHER" id="PTHR42756">
    <property type="entry name" value="TRANSCRIPTIONAL REGULATOR, MARR"/>
    <property type="match status" value="1"/>
</dbReference>
<feature type="region of interest" description="Disordered" evidence="4">
    <location>
        <begin position="144"/>
        <end position="169"/>
    </location>
</feature>
<dbReference type="SMART" id="SM00347">
    <property type="entry name" value="HTH_MARR"/>
    <property type="match status" value="1"/>
</dbReference>
<organism evidence="6 7">
    <name type="scientific">Primorskyibacter sedentarius</name>
    <dbReference type="NCBI Taxonomy" id="745311"/>
    <lineage>
        <taxon>Bacteria</taxon>
        <taxon>Pseudomonadati</taxon>
        <taxon>Pseudomonadota</taxon>
        <taxon>Alphaproteobacteria</taxon>
        <taxon>Rhodobacterales</taxon>
        <taxon>Roseobacteraceae</taxon>
        <taxon>Primorskyibacter</taxon>
    </lineage>
</organism>
<name>A0A4R3JLV9_9RHOB</name>
<evidence type="ECO:0000256" key="4">
    <source>
        <dbReference type="SAM" id="MobiDB-lite"/>
    </source>
</evidence>
<sequence>MPAPDFNLSDFLPYRLAVLTARVSKLLASIYEERFGLTMPEWRVMVHVARSEKVSIREIHNCVNLEKPSVSRAVAKLEEAGLLAKATSARDQRLVEIVLTPEGQKVLEALIPEALAVEARLLGALSEGEREQFSELMERLHRELDLNPDAPKRSAKDLPSSGSSRLPAE</sequence>
<dbReference type="EMBL" id="SLZU01000001">
    <property type="protein sequence ID" value="TCS67347.1"/>
    <property type="molecule type" value="Genomic_DNA"/>
</dbReference>
<dbReference type="InterPro" id="IPR000835">
    <property type="entry name" value="HTH_MarR-typ"/>
</dbReference>
<dbReference type="SUPFAM" id="SSF46785">
    <property type="entry name" value="Winged helix' DNA-binding domain"/>
    <property type="match status" value="1"/>
</dbReference>
<dbReference type="InterPro" id="IPR023187">
    <property type="entry name" value="Tscrpt_reg_MarR-type_CS"/>
</dbReference>
<dbReference type="OrthoDB" id="9806864at2"/>
<feature type="domain" description="HTH marR-type" evidence="5">
    <location>
        <begin position="9"/>
        <end position="142"/>
    </location>
</feature>
<evidence type="ECO:0000256" key="1">
    <source>
        <dbReference type="ARBA" id="ARBA00023015"/>
    </source>
</evidence>
<dbReference type="GO" id="GO:0003677">
    <property type="term" value="F:DNA binding"/>
    <property type="evidence" value="ECO:0007669"/>
    <property type="project" value="UniProtKB-KW"/>
</dbReference>
<evidence type="ECO:0000313" key="6">
    <source>
        <dbReference type="EMBL" id="TCS67347.1"/>
    </source>
</evidence>
<keyword evidence="7" id="KW-1185">Reference proteome</keyword>
<keyword evidence="1" id="KW-0805">Transcription regulation</keyword>
<proteinExistence type="predicted"/>
<evidence type="ECO:0000313" key="7">
    <source>
        <dbReference type="Proteomes" id="UP000295696"/>
    </source>
</evidence>
<protein>
    <submittedName>
        <fullName evidence="6">DNA-binding MarR family transcriptional regulator</fullName>
    </submittedName>
</protein>
<evidence type="ECO:0000259" key="5">
    <source>
        <dbReference type="PROSITE" id="PS50995"/>
    </source>
</evidence>
<feature type="compositionally biased region" description="Polar residues" evidence="4">
    <location>
        <begin position="160"/>
        <end position="169"/>
    </location>
</feature>
<dbReference type="InterPro" id="IPR036388">
    <property type="entry name" value="WH-like_DNA-bd_sf"/>
</dbReference>
<dbReference type="PRINTS" id="PR00598">
    <property type="entry name" value="HTHMARR"/>
</dbReference>
<dbReference type="PROSITE" id="PS01117">
    <property type="entry name" value="HTH_MARR_1"/>
    <property type="match status" value="1"/>
</dbReference>
<feature type="compositionally biased region" description="Basic and acidic residues" evidence="4">
    <location>
        <begin position="144"/>
        <end position="156"/>
    </location>
</feature>
<dbReference type="AlphaFoldDB" id="A0A4R3JLV9"/>
<evidence type="ECO:0000256" key="2">
    <source>
        <dbReference type="ARBA" id="ARBA00023125"/>
    </source>
</evidence>
<dbReference type="PROSITE" id="PS50995">
    <property type="entry name" value="HTH_MARR_2"/>
    <property type="match status" value="1"/>
</dbReference>
<dbReference type="PANTHER" id="PTHR42756:SF1">
    <property type="entry name" value="TRANSCRIPTIONAL REPRESSOR OF EMRAB OPERON"/>
    <property type="match status" value="1"/>
</dbReference>
<dbReference type="Gene3D" id="1.10.10.10">
    <property type="entry name" value="Winged helix-like DNA-binding domain superfamily/Winged helix DNA-binding domain"/>
    <property type="match status" value="1"/>
</dbReference>
<keyword evidence="2 6" id="KW-0238">DNA-binding</keyword>
<evidence type="ECO:0000256" key="3">
    <source>
        <dbReference type="ARBA" id="ARBA00023163"/>
    </source>
</evidence>
<accession>A0A4R3JLV9</accession>
<gene>
    <name evidence="6" type="ORF">EDD52_101443</name>
</gene>
<comment type="caution">
    <text evidence="6">The sequence shown here is derived from an EMBL/GenBank/DDBJ whole genome shotgun (WGS) entry which is preliminary data.</text>
</comment>
<dbReference type="GO" id="GO:0003700">
    <property type="term" value="F:DNA-binding transcription factor activity"/>
    <property type="evidence" value="ECO:0007669"/>
    <property type="project" value="InterPro"/>
</dbReference>
<keyword evidence="3" id="KW-0804">Transcription</keyword>
<reference evidence="6 7" key="1">
    <citation type="submission" date="2019-03" db="EMBL/GenBank/DDBJ databases">
        <title>Genomic Encyclopedia of Type Strains, Phase IV (KMG-IV): sequencing the most valuable type-strain genomes for metagenomic binning, comparative biology and taxonomic classification.</title>
        <authorList>
            <person name="Goeker M."/>
        </authorList>
    </citation>
    <scope>NUCLEOTIDE SEQUENCE [LARGE SCALE GENOMIC DNA]</scope>
    <source>
        <strain evidence="6 7">DSM 104836</strain>
    </source>
</reference>
<dbReference type="Proteomes" id="UP000295696">
    <property type="component" value="Unassembled WGS sequence"/>
</dbReference>